<dbReference type="CDD" id="cd06171">
    <property type="entry name" value="Sigma70_r4"/>
    <property type="match status" value="1"/>
</dbReference>
<dbReference type="GO" id="GO:0006352">
    <property type="term" value="P:DNA-templated transcription initiation"/>
    <property type="evidence" value="ECO:0007669"/>
    <property type="project" value="InterPro"/>
</dbReference>
<keyword evidence="8" id="KW-1185">Reference proteome</keyword>
<comment type="caution">
    <text evidence="7">The sequence shown here is derived from an EMBL/GenBank/DDBJ whole genome shotgun (WGS) entry which is preliminary data.</text>
</comment>
<sequence length="181" mass="20722">MSDQPTIAALRMGNQFAFEAVFHAFHPKVYGYILQKTHSAYMAEEVVQLAFIKLWHYRESLDPEVSLSAQVFRVAKTTLIDQLRKEAVRSRLLTQGEAKGTAQSESPTENALKRLEEKELAERIQQVVRSMPGVRQRVFAMSRFKGMSYKEIADALSISVRTVENHIAQALKQLRHNIPFF</sequence>
<evidence type="ECO:0000259" key="6">
    <source>
        <dbReference type="Pfam" id="PF08281"/>
    </source>
</evidence>
<dbReference type="InterPro" id="IPR013249">
    <property type="entry name" value="RNA_pol_sigma70_r4_t2"/>
</dbReference>
<dbReference type="AlphaFoldDB" id="A0A4R8DV03"/>
<dbReference type="Proteomes" id="UP000294498">
    <property type="component" value="Unassembled WGS sequence"/>
</dbReference>
<dbReference type="Gene3D" id="1.10.10.10">
    <property type="entry name" value="Winged helix-like DNA-binding domain superfamily/Winged helix DNA-binding domain"/>
    <property type="match status" value="1"/>
</dbReference>
<keyword evidence="2" id="KW-0805">Transcription regulation</keyword>
<dbReference type="Gene3D" id="1.10.1740.10">
    <property type="match status" value="1"/>
</dbReference>
<dbReference type="InterPro" id="IPR014327">
    <property type="entry name" value="RNA_pol_sigma70_bacteroid"/>
</dbReference>
<dbReference type="NCBIfam" id="TIGR02985">
    <property type="entry name" value="Sig70_bacteroi1"/>
    <property type="match status" value="1"/>
</dbReference>
<dbReference type="PANTHER" id="PTHR43133">
    <property type="entry name" value="RNA POLYMERASE ECF-TYPE SIGMA FACTO"/>
    <property type="match status" value="1"/>
</dbReference>
<dbReference type="InterPro" id="IPR013324">
    <property type="entry name" value="RNA_pol_sigma_r3/r4-like"/>
</dbReference>
<protein>
    <submittedName>
        <fullName evidence="7">RNA polymerase sigma-70 factor (ECF subfamily)</fullName>
    </submittedName>
</protein>
<feature type="domain" description="RNA polymerase sigma factor 70 region 4 type 2" evidence="6">
    <location>
        <begin position="122"/>
        <end position="174"/>
    </location>
</feature>
<dbReference type="InterPro" id="IPR013325">
    <property type="entry name" value="RNA_pol_sigma_r2"/>
</dbReference>
<evidence type="ECO:0000256" key="4">
    <source>
        <dbReference type="ARBA" id="ARBA00023163"/>
    </source>
</evidence>
<accession>A0A4R8DV03</accession>
<dbReference type="GO" id="GO:0016987">
    <property type="term" value="F:sigma factor activity"/>
    <property type="evidence" value="ECO:0007669"/>
    <property type="project" value="UniProtKB-KW"/>
</dbReference>
<dbReference type="SUPFAM" id="SSF88659">
    <property type="entry name" value="Sigma3 and sigma4 domains of RNA polymerase sigma factors"/>
    <property type="match status" value="1"/>
</dbReference>
<comment type="similarity">
    <text evidence="1">Belongs to the sigma-70 factor family. ECF subfamily.</text>
</comment>
<dbReference type="InterPro" id="IPR039425">
    <property type="entry name" value="RNA_pol_sigma-70-like"/>
</dbReference>
<evidence type="ECO:0000256" key="1">
    <source>
        <dbReference type="ARBA" id="ARBA00010641"/>
    </source>
</evidence>
<dbReference type="EMBL" id="SODV01000001">
    <property type="protein sequence ID" value="TDX01295.1"/>
    <property type="molecule type" value="Genomic_DNA"/>
</dbReference>
<keyword evidence="4" id="KW-0804">Transcription</keyword>
<dbReference type="InterPro" id="IPR000792">
    <property type="entry name" value="Tscrpt_reg_LuxR_C"/>
</dbReference>
<dbReference type="SUPFAM" id="SSF88946">
    <property type="entry name" value="Sigma2 domain of RNA polymerase sigma factors"/>
    <property type="match status" value="1"/>
</dbReference>
<evidence type="ECO:0000313" key="8">
    <source>
        <dbReference type="Proteomes" id="UP000294498"/>
    </source>
</evidence>
<evidence type="ECO:0000313" key="7">
    <source>
        <dbReference type="EMBL" id="TDX01295.1"/>
    </source>
</evidence>
<dbReference type="PANTHER" id="PTHR43133:SF46">
    <property type="entry name" value="RNA POLYMERASE SIGMA-70 FACTOR ECF SUBFAMILY"/>
    <property type="match status" value="1"/>
</dbReference>
<dbReference type="InterPro" id="IPR014284">
    <property type="entry name" value="RNA_pol_sigma-70_dom"/>
</dbReference>
<reference evidence="7 8" key="1">
    <citation type="submission" date="2019-03" db="EMBL/GenBank/DDBJ databases">
        <title>Genomic Encyclopedia of Type Strains, Phase IV (KMG-IV): sequencing the most valuable type-strain genomes for metagenomic binning, comparative biology and taxonomic classification.</title>
        <authorList>
            <person name="Goeker M."/>
        </authorList>
    </citation>
    <scope>NUCLEOTIDE SEQUENCE [LARGE SCALE GENOMIC DNA]</scope>
    <source>
        <strain evidence="7 8">DSM 100059</strain>
    </source>
</reference>
<dbReference type="PRINTS" id="PR00038">
    <property type="entry name" value="HTHLUXR"/>
</dbReference>
<dbReference type="NCBIfam" id="TIGR02937">
    <property type="entry name" value="sigma70-ECF"/>
    <property type="match status" value="1"/>
</dbReference>
<dbReference type="Pfam" id="PF04542">
    <property type="entry name" value="Sigma70_r2"/>
    <property type="match status" value="1"/>
</dbReference>
<evidence type="ECO:0000256" key="2">
    <source>
        <dbReference type="ARBA" id="ARBA00023015"/>
    </source>
</evidence>
<dbReference type="Pfam" id="PF08281">
    <property type="entry name" value="Sigma70_r4_2"/>
    <property type="match status" value="1"/>
</dbReference>
<gene>
    <name evidence="7" type="ORF">EDB95_2328</name>
</gene>
<dbReference type="RefSeq" id="WP_133993703.1">
    <property type="nucleotide sequence ID" value="NZ_SODV01000001.1"/>
</dbReference>
<evidence type="ECO:0000259" key="5">
    <source>
        <dbReference type="Pfam" id="PF04542"/>
    </source>
</evidence>
<proteinExistence type="inferred from homology"/>
<organism evidence="7 8">
    <name type="scientific">Dinghuibacter silviterrae</name>
    <dbReference type="NCBI Taxonomy" id="1539049"/>
    <lineage>
        <taxon>Bacteria</taxon>
        <taxon>Pseudomonadati</taxon>
        <taxon>Bacteroidota</taxon>
        <taxon>Chitinophagia</taxon>
        <taxon>Chitinophagales</taxon>
        <taxon>Chitinophagaceae</taxon>
        <taxon>Dinghuibacter</taxon>
    </lineage>
</organism>
<name>A0A4R8DV03_9BACT</name>
<evidence type="ECO:0000256" key="3">
    <source>
        <dbReference type="ARBA" id="ARBA00023082"/>
    </source>
</evidence>
<dbReference type="OrthoDB" id="663247at2"/>
<feature type="domain" description="RNA polymerase sigma-70 region 2" evidence="5">
    <location>
        <begin position="22"/>
        <end position="87"/>
    </location>
</feature>
<keyword evidence="3" id="KW-0731">Sigma factor</keyword>
<dbReference type="GO" id="GO:0003677">
    <property type="term" value="F:DNA binding"/>
    <property type="evidence" value="ECO:0007669"/>
    <property type="project" value="InterPro"/>
</dbReference>
<dbReference type="InterPro" id="IPR007627">
    <property type="entry name" value="RNA_pol_sigma70_r2"/>
</dbReference>
<dbReference type="InterPro" id="IPR036388">
    <property type="entry name" value="WH-like_DNA-bd_sf"/>
</dbReference>